<dbReference type="Proteomes" id="UP000521868">
    <property type="component" value="Unassembled WGS sequence"/>
</dbReference>
<keyword evidence="1" id="KW-0533">Nickel</keyword>
<feature type="compositionally biased region" description="Basic and acidic residues" evidence="2">
    <location>
        <begin position="119"/>
        <end position="137"/>
    </location>
</feature>
<feature type="compositionally biased region" description="Basic residues" evidence="2">
    <location>
        <begin position="105"/>
        <end position="118"/>
    </location>
</feature>
<protein>
    <submittedName>
        <fullName evidence="3">LarC family nickel insertion protein</fullName>
    </submittedName>
</protein>
<name>A0A7X6DCR2_9BURK</name>
<dbReference type="PANTHER" id="PTHR36566:SF1">
    <property type="entry name" value="PYRIDINIUM-3,5-BISTHIOCARBOXYLIC ACID MONONUCLEOTIDE NICKEL INSERTION PROTEIN"/>
    <property type="match status" value="1"/>
</dbReference>
<organism evidence="3 4">
    <name type="scientific">Ramlibacter lithotrophicus</name>
    <dbReference type="NCBI Taxonomy" id="2606681"/>
    <lineage>
        <taxon>Bacteria</taxon>
        <taxon>Pseudomonadati</taxon>
        <taxon>Pseudomonadota</taxon>
        <taxon>Betaproteobacteria</taxon>
        <taxon>Burkholderiales</taxon>
        <taxon>Comamonadaceae</taxon>
        <taxon>Ramlibacter</taxon>
    </lineage>
</organism>
<feature type="region of interest" description="Disordered" evidence="2">
    <location>
        <begin position="420"/>
        <end position="461"/>
    </location>
</feature>
<evidence type="ECO:0000313" key="3">
    <source>
        <dbReference type="EMBL" id="NKE64790.1"/>
    </source>
</evidence>
<accession>A0A7X6DCR2</accession>
<feature type="region of interest" description="Disordered" evidence="2">
    <location>
        <begin position="99"/>
        <end position="137"/>
    </location>
</feature>
<evidence type="ECO:0000256" key="2">
    <source>
        <dbReference type="SAM" id="MobiDB-lite"/>
    </source>
</evidence>
<keyword evidence="4" id="KW-1185">Reference proteome</keyword>
<evidence type="ECO:0000313" key="4">
    <source>
        <dbReference type="Proteomes" id="UP000521868"/>
    </source>
</evidence>
<proteinExistence type="predicted"/>
<sequence>MTIFRGPDELVRPSCARRGAPAVSASTTALPARGHVHLDAVGGAAGDMFVAAMLDALPQLCQRVFEDLAAVLPDRIGRPELTEGLSGALAVRRFGLAGASPTAPAHHHHHHGHGHDHGHHHDHDHDHPEPAGSESRHAHGTRFVDLAARIEAAPLHAGTVAQAVAILRRLAQAESRMHRVPVDEVHFHEVGDWDSLLDVVAAGSIAAALAGWTWSVSTLPRGAGLVRTRHGLLPVPAPATTELLTGFSWRDDGLPGERVTPTGAAVLAHLVANPSLRPPDGLRLIAGGMGAGTRELEGMPNVLRALVYAIDDQAGVDDEVMVLSFDVDDMTGEEIGVAADRLRSATGVLDVSLGLRIGKKGRPLHDFRLLVTPEQLEAVSELCLGETSTIGLRWHRVQRRRLAREGDAVAVGGATLRRKRVQRPGGETTVKVESDDLAGTETLAARRRLQSRAEDEDRESS</sequence>
<dbReference type="Gene3D" id="3.30.70.1380">
    <property type="entry name" value="Transcriptional regulatory protein pf0864 domain like"/>
    <property type="match status" value="1"/>
</dbReference>
<evidence type="ECO:0000256" key="1">
    <source>
        <dbReference type="ARBA" id="ARBA00022596"/>
    </source>
</evidence>
<dbReference type="PANTHER" id="PTHR36566">
    <property type="entry name" value="NICKEL INSERTION PROTEIN-RELATED"/>
    <property type="match status" value="1"/>
</dbReference>
<dbReference type="InterPro" id="IPR002822">
    <property type="entry name" value="Ni_insertion"/>
</dbReference>
<dbReference type="EMBL" id="VTOX01000001">
    <property type="protein sequence ID" value="NKE64790.1"/>
    <property type="molecule type" value="Genomic_DNA"/>
</dbReference>
<dbReference type="AlphaFoldDB" id="A0A7X6DCR2"/>
<feature type="compositionally biased region" description="Basic and acidic residues" evidence="2">
    <location>
        <begin position="451"/>
        <end position="461"/>
    </location>
</feature>
<dbReference type="Pfam" id="PF01969">
    <property type="entry name" value="Ni_insertion"/>
    <property type="match status" value="1"/>
</dbReference>
<comment type="caution">
    <text evidence="3">The sequence shown here is derived from an EMBL/GenBank/DDBJ whole genome shotgun (WGS) entry which is preliminary data.</text>
</comment>
<gene>
    <name evidence="3" type="ORF">RAMLITH_03065</name>
</gene>
<reference evidence="3 4" key="1">
    <citation type="journal article" date="2020" name="Nature">
        <title>Bacterial chemolithoautotrophy via manganese oxidation.</title>
        <authorList>
            <person name="Yu H."/>
            <person name="Leadbetter J.R."/>
        </authorList>
    </citation>
    <scope>NUCLEOTIDE SEQUENCE [LARGE SCALE GENOMIC DNA]</scope>
    <source>
        <strain evidence="3 4">RBP-1</strain>
    </source>
</reference>